<dbReference type="InterPro" id="IPR013785">
    <property type="entry name" value="Aldolase_TIM"/>
</dbReference>
<evidence type="ECO:0000259" key="11">
    <source>
        <dbReference type="Pfam" id="PF07992"/>
    </source>
</evidence>
<dbReference type="Gene3D" id="3.50.50.60">
    <property type="entry name" value="FAD/NAD(P)-binding domain"/>
    <property type="match status" value="1"/>
</dbReference>
<dbReference type="Pfam" id="PF07992">
    <property type="entry name" value="Pyr_redox_2"/>
    <property type="match status" value="1"/>
</dbReference>
<dbReference type="GO" id="GO:0046872">
    <property type="term" value="F:metal ion binding"/>
    <property type="evidence" value="ECO:0007669"/>
    <property type="project" value="UniProtKB-KW"/>
</dbReference>
<sequence length="647" mass="69680">MTDYPHIFSPLTIKGMTLRNRICSTGHMATWMHHNGVPNDRCRAYFEERARGGIGLVTLGATSVREGDHPAYFQNLDDRFIASYRTLTQAVHRHGAKFIAQFCPRGAQVHLSEFCEPMPSALVARVVPGIIDPPMLASEHVASWSAEDLEDLAACCGRAAWRARAGGADGVELHAHQHHLYSQFLSPACNRRDDAYGGSFTSRARLLVDSLTAMRRAVGEDFVVGVRLKAHDMHTDGYDEQDCVRLIEHLQSKGLIDYVSLTVGGAVHHTGSLYMAEAAQLERVARVRRAIDLPVIHAGGIVTPEVAEAALAEGCLDVVGITKGHFADAHFVNKMREGRREEIRLCIRCQFCCDGGEGPVGCIYNPVTGREQDWANPAPVPVRRRVVIVGAGPAGMEAAISASERGHVVIVLEKADRVGGQVNLAGSAPLRRGFSTIAEFYQRQAASGRFETRLGVKATRDNILALDPDVVILATGSEPIQQGIDGCARQPLTVHEVLEGRANSCRRVLIVDRDGHAPAFVAADHLRCAGAAVTFVAAMARAGADLGERDAGLLCQRLAEQGVTFIVGFDLARYDGSRATLRNIFTGSEQTVGPFDEVVVAAGSRPHNPLAAALEGKVTELYVIGAASAARFIFEATTDGARVGQAI</sequence>
<feature type="domain" description="NADH:flavin oxidoreductase/NADH oxidase N-terminal" evidence="10">
    <location>
        <begin position="7"/>
        <end position="341"/>
    </location>
</feature>
<keyword evidence="4" id="KW-0285">Flavoprotein</keyword>
<keyword evidence="8" id="KW-0408">Iron</keyword>
<name>A0A6B1GCU7_9CHLR</name>
<proteinExistence type="inferred from homology"/>
<dbReference type="PANTHER" id="PTHR42917">
    <property type="entry name" value="2,4-DIENOYL-COA REDUCTASE"/>
    <property type="match status" value="1"/>
</dbReference>
<accession>A0A6B1GCU7</accession>
<feature type="domain" description="FAD/NAD(P)-binding" evidence="11">
    <location>
        <begin position="385"/>
        <end position="615"/>
    </location>
</feature>
<evidence type="ECO:0000256" key="9">
    <source>
        <dbReference type="ARBA" id="ARBA00023014"/>
    </source>
</evidence>
<dbReference type="InterPro" id="IPR023753">
    <property type="entry name" value="FAD/NAD-binding_dom"/>
</dbReference>
<dbReference type="SUPFAM" id="SSF51905">
    <property type="entry name" value="FAD/NAD(P)-binding domain"/>
    <property type="match status" value="1"/>
</dbReference>
<evidence type="ECO:0000313" key="12">
    <source>
        <dbReference type="EMBL" id="MYH63904.1"/>
    </source>
</evidence>
<evidence type="ECO:0000256" key="6">
    <source>
        <dbReference type="ARBA" id="ARBA00022723"/>
    </source>
</evidence>
<keyword evidence="9" id="KW-0411">Iron-sulfur</keyword>
<evidence type="ECO:0000256" key="7">
    <source>
        <dbReference type="ARBA" id="ARBA00023002"/>
    </source>
</evidence>
<dbReference type="Gene3D" id="3.20.20.70">
    <property type="entry name" value="Aldolase class I"/>
    <property type="match status" value="1"/>
</dbReference>
<keyword evidence="6" id="KW-0479">Metal-binding</keyword>
<evidence type="ECO:0000256" key="1">
    <source>
        <dbReference type="ARBA" id="ARBA00001917"/>
    </source>
</evidence>
<evidence type="ECO:0000256" key="8">
    <source>
        <dbReference type="ARBA" id="ARBA00023004"/>
    </source>
</evidence>
<dbReference type="GO" id="GO:0051536">
    <property type="term" value="F:iron-sulfur cluster binding"/>
    <property type="evidence" value="ECO:0007669"/>
    <property type="project" value="UniProtKB-KW"/>
</dbReference>
<comment type="similarity">
    <text evidence="3">In the N-terminal section; belongs to the NADH:flavin oxidoreductase/NADH oxidase family.</text>
</comment>
<dbReference type="InterPro" id="IPR051793">
    <property type="entry name" value="NADH:flavin_oxidoreductase"/>
</dbReference>
<gene>
    <name evidence="12" type="ORF">F4148_19885</name>
</gene>
<dbReference type="GO" id="GO:0016491">
    <property type="term" value="F:oxidoreductase activity"/>
    <property type="evidence" value="ECO:0007669"/>
    <property type="project" value="UniProtKB-KW"/>
</dbReference>
<dbReference type="PRINTS" id="PR00368">
    <property type="entry name" value="FADPNR"/>
</dbReference>
<evidence type="ECO:0000256" key="2">
    <source>
        <dbReference type="ARBA" id="ARBA00001966"/>
    </source>
</evidence>
<comment type="cofactor">
    <cofactor evidence="1">
        <name>FMN</name>
        <dbReference type="ChEBI" id="CHEBI:58210"/>
    </cofactor>
</comment>
<evidence type="ECO:0000256" key="5">
    <source>
        <dbReference type="ARBA" id="ARBA00022643"/>
    </source>
</evidence>
<evidence type="ECO:0000256" key="3">
    <source>
        <dbReference type="ARBA" id="ARBA00011048"/>
    </source>
</evidence>
<protein>
    <submittedName>
        <fullName evidence="12">FAD-dependent oxidoreductase</fullName>
    </submittedName>
</protein>
<dbReference type="Gene3D" id="3.40.50.720">
    <property type="entry name" value="NAD(P)-binding Rossmann-like Domain"/>
    <property type="match status" value="1"/>
</dbReference>
<organism evidence="12">
    <name type="scientific">Caldilineaceae bacterium SB0675_bin_29</name>
    <dbReference type="NCBI Taxonomy" id="2605266"/>
    <lineage>
        <taxon>Bacteria</taxon>
        <taxon>Bacillati</taxon>
        <taxon>Chloroflexota</taxon>
        <taxon>Caldilineae</taxon>
        <taxon>Caldilineales</taxon>
        <taxon>Caldilineaceae</taxon>
    </lineage>
</organism>
<comment type="cofactor">
    <cofactor evidence="2">
        <name>[4Fe-4S] cluster</name>
        <dbReference type="ChEBI" id="CHEBI:49883"/>
    </cofactor>
</comment>
<dbReference type="InterPro" id="IPR001155">
    <property type="entry name" value="OxRdtase_FMN_N"/>
</dbReference>
<reference evidence="12" key="1">
    <citation type="submission" date="2019-09" db="EMBL/GenBank/DDBJ databases">
        <title>Characterisation of the sponge microbiome using genome-centric metagenomics.</title>
        <authorList>
            <person name="Engelberts J.P."/>
            <person name="Robbins S.J."/>
            <person name="De Goeij J.M."/>
            <person name="Aranda M."/>
            <person name="Bell S.C."/>
            <person name="Webster N.S."/>
        </authorList>
    </citation>
    <scope>NUCLEOTIDE SEQUENCE</scope>
    <source>
        <strain evidence="12">SB0675_bin_29</strain>
    </source>
</reference>
<dbReference type="GO" id="GO:0010181">
    <property type="term" value="F:FMN binding"/>
    <property type="evidence" value="ECO:0007669"/>
    <property type="project" value="InterPro"/>
</dbReference>
<evidence type="ECO:0000259" key="10">
    <source>
        <dbReference type="Pfam" id="PF00724"/>
    </source>
</evidence>
<comment type="caution">
    <text evidence="12">The sequence shown here is derived from an EMBL/GenBank/DDBJ whole genome shotgun (WGS) entry which is preliminary data.</text>
</comment>
<evidence type="ECO:0000256" key="4">
    <source>
        <dbReference type="ARBA" id="ARBA00022630"/>
    </source>
</evidence>
<dbReference type="EMBL" id="VYDA01000702">
    <property type="protein sequence ID" value="MYH63904.1"/>
    <property type="molecule type" value="Genomic_DNA"/>
</dbReference>
<dbReference type="InterPro" id="IPR036188">
    <property type="entry name" value="FAD/NAD-bd_sf"/>
</dbReference>
<keyword evidence="7" id="KW-0560">Oxidoreductase</keyword>
<dbReference type="SUPFAM" id="SSF51395">
    <property type="entry name" value="FMN-linked oxidoreductases"/>
    <property type="match status" value="1"/>
</dbReference>
<dbReference type="AlphaFoldDB" id="A0A6B1GCU7"/>
<dbReference type="Pfam" id="PF00724">
    <property type="entry name" value="Oxidored_FMN"/>
    <property type="match status" value="1"/>
</dbReference>
<dbReference type="PANTHER" id="PTHR42917:SF2">
    <property type="entry name" value="2,4-DIENOYL-COA REDUCTASE [(2E)-ENOYL-COA-PRODUCING]"/>
    <property type="match status" value="1"/>
</dbReference>
<keyword evidence="5" id="KW-0288">FMN</keyword>